<evidence type="ECO:0000313" key="9">
    <source>
        <dbReference type="EMBL" id="MDX8151463.1"/>
    </source>
</evidence>
<keyword evidence="1 6" id="KW-0645">Protease</keyword>
<keyword evidence="4 6" id="KW-0862">Zinc</keyword>
<protein>
    <submittedName>
        <fullName evidence="9">M3 family oligoendopeptidase</fullName>
        <ecNumber evidence="9">3.4.-.-</ecNumber>
    </submittedName>
</protein>
<dbReference type="NCBIfam" id="TIGR02290">
    <property type="entry name" value="M3_fam_3"/>
    <property type="match status" value="1"/>
</dbReference>
<keyword evidence="10" id="KW-1185">Reference proteome</keyword>
<feature type="domain" description="Oligopeptidase F N-terminal" evidence="8">
    <location>
        <begin position="118"/>
        <end position="182"/>
    </location>
</feature>
<comment type="caution">
    <text evidence="9">The sequence shown here is derived from an EMBL/GenBank/DDBJ whole genome shotgun (WGS) entry which is preliminary data.</text>
</comment>
<dbReference type="EMBL" id="JAXAVX010000002">
    <property type="protein sequence ID" value="MDX8151463.1"/>
    <property type="molecule type" value="Genomic_DNA"/>
</dbReference>
<evidence type="ECO:0000256" key="4">
    <source>
        <dbReference type="ARBA" id="ARBA00022833"/>
    </source>
</evidence>
<dbReference type="CDD" id="cd09610">
    <property type="entry name" value="M3B_PepF"/>
    <property type="match status" value="1"/>
</dbReference>
<name>A0ABU4VI62_9ACTN</name>
<comment type="cofactor">
    <cofactor evidence="6">
        <name>Zn(2+)</name>
        <dbReference type="ChEBI" id="CHEBI:29105"/>
    </cofactor>
    <text evidence="6">Binds 1 zinc ion.</text>
</comment>
<feature type="domain" description="Peptidase M3A/M3B catalytic" evidence="7">
    <location>
        <begin position="211"/>
        <end position="588"/>
    </location>
</feature>
<dbReference type="RefSeq" id="WP_319953612.1">
    <property type="nucleotide sequence ID" value="NZ_JAXAVX010000002.1"/>
</dbReference>
<evidence type="ECO:0000256" key="5">
    <source>
        <dbReference type="ARBA" id="ARBA00023049"/>
    </source>
</evidence>
<evidence type="ECO:0000256" key="3">
    <source>
        <dbReference type="ARBA" id="ARBA00022801"/>
    </source>
</evidence>
<dbReference type="InterPro" id="IPR013647">
    <property type="entry name" value="OligopepF_N_dom"/>
</dbReference>
<dbReference type="InterPro" id="IPR011977">
    <property type="entry name" value="Pept_M3B_clade3"/>
</dbReference>
<dbReference type="EC" id="3.4.-.-" evidence="9"/>
<keyword evidence="5 6" id="KW-0482">Metalloprotease</keyword>
<evidence type="ECO:0000259" key="8">
    <source>
        <dbReference type="Pfam" id="PF08439"/>
    </source>
</evidence>
<evidence type="ECO:0000256" key="2">
    <source>
        <dbReference type="ARBA" id="ARBA00022723"/>
    </source>
</evidence>
<evidence type="ECO:0000256" key="6">
    <source>
        <dbReference type="RuleBase" id="RU003435"/>
    </source>
</evidence>
<keyword evidence="3 6" id="KW-0378">Hydrolase</keyword>
<accession>A0ABU4VI62</accession>
<comment type="similarity">
    <text evidence="6">Belongs to the peptidase M3 family.</text>
</comment>
<dbReference type="SUPFAM" id="SSF55486">
    <property type="entry name" value="Metalloproteases ('zincins'), catalytic domain"/>
    <property type="match status" value="1"/>
</dbReference>
<dbReference type="InterPro" id="IPR042088">
    <property type="entry name" value="OligoPept_F_C"/>
</dbReference>
<evidence type="ECO:0000313" key="10">
    <source>
        <dbReference type="Proteomes" id="UP001277761"/>
    </source>
</evidence>
<reference evidence="9 10" key="1">
    <citation type="submission" date="2023-11" db="EMBL/GenBank/DDBJ databases">
        <authorList>
            <person name="Xu M."/>
            <person name="Jiang T."/>
        </authorList>
    </citation>
    <scope>NUCLEOTIDE SEQUENCE [LARGE SCALE GENOMIC DNA]</scope>
    <source>
        <strain evidence="9 10">SD</strain>
    </source>
</reference>
<organism evidence="9 10">
    <name type="scientific">Patulibacter brassicae</name>
    <dbReference type="NCBI Taxonomy" id="1705717"/>
    <lineage>
        <taxon>Bacteria</taxon>
        <taxon>Bacillati</taxon>
        <taxon>Actinomycetota</taxon>
        <taxon>Thermoleophilia</taxon>
        <taxon>Solirubrobacterales</taxon>
        <taxon>Patulibacteraceae</taxon>
        <taxon>Patulibacter</taxon>
    </lineage>
</organism>
<dbReference type="InterPro" id="IPR045090">
    <property type="entry name" value="Pept_M3A_M3B"/>
</dbReference>
<dbReference type="Gene3D" id="1.10.1370.20">
    <property type="entry name" value="Oligoendopeptidase f, C-terminal domain"/>
    <property type="match status" value="1"/>
</dbReference>
<dbReference type="PANTHER" id="PTHR11804">
    <property type="entry name" value="PROTEASE M3 THIMET OLIGOPEPTIDASE-RELATED"/>
    <property type="match status" value="1"/>
</dbReference>
<evidence type="ECO:0000256" key="1">
    <source>
        <dbReference type="ARBA" id="ARBA00022670"/>
    </source>
</evidence>
<dbReference type="GO" id="GO:0016787">
    <property type="term" value="F:hydrolase activity"/>
    <property type="evidence" value="ECO:0007669"/>
    <property type="project" value="UniProtKB-KW"/>
</dbReference>
<dbReference type="Pfam" id="PF08439">
    <property type="entry name" value="Peptidase_M3_N"/>
    <property type="match status" value="1"/>
</dbReference>
<sequence length="612" mass="67247">MSTPVQHTDVAWDLEPLVTEVAPEGGAAGVDRLLDEAAEQATAFASTYQGKVAELDGAGLAAAIAALTEISDRIGRAASYASLKFAEDTTKPEHGALLAKVEERATAVQTALLFFDLEWTALDDGRAEELLGADGLERARHYLRTVRRYKAHQLSEPEERILAEKQTSSRGAWDRLFDELTSVIEVDVSDVVPSLSPDGAPVALDVALSQLTNPDRDVRRGVASAVTTALQPGLRTRAFIYNTLLQDKAVEDRLRSFGSWIASRNLSNEASDESVQALVDAVQEAYDVPQRWYRLKARILGLERLSDFDRMASITAADEAEFDWATSTDLVFSSFDAFAPEMGDVARRFVDEGWIDAPPRAGKRGGAFCAYTVPDHHPYVLLNWTSRRRDVLTLAHELGHGIHAYLARDRGPFEQTTPLTLAETASVFGETLVFDRLLAETTDPQARLGLLAEQIEGSIATIFRQTAMNRFEDAVHTARREEGELSVERFGELWHATQTAMLGDAVELTDGYRAWWSYVPHFIGTPGYVYAYAYGQLMALSVYGRYREEGPSFAPKYLELLATGGSKAPEDLVAIAGLDLTDPGFWRSGLALVREQLEQAEQAAADAGVVER</sequence>
<proteinExistence type="inferred from homology"/>
<dbReference type="Proteomes" id="UP001277761">
    <property type="component" value="Unassembled WGS sequence"/>
</dbReference>
<dbReference type="InterPro" id="IPR001567">
    <property type="entry name" value="Pept_M3A_M3B_dom"/>
</dbReference>
<evidence type="ECO:0000259" key="7">
    <source>
        <dbReference type="Pfam" id="PF01432"/>
    </source>
</evidence>
<dbReference type="Gene3D" id="1.20.140.70">
    <property type="entry name" value="Oligopeptidase f, N-terminal domain"/>
    <property type="match status" value="1"/>
</dbReference>
<keyword evidence="2 6" id="KW-0479">Metal-binding</keyword>
<dbReference type="Pfam" id="PF01432">
    <property type="entry name" value="Peptidase_M3"/>
    <property type="match status" value="1"/>
</dbReference>
<gene>
    <name evidence="9" type="ORF">SK069_07665</name>
</gene>
<dbReference type="PANTHER" id="PTHR11804:SF5">
    <property type="entry name" value="OLIGOENDOPEPTIDASE F"/>
    <property type="match status" value="1"/>
</dbReference>